<dbReference type="SUPFAM" id="SSF55136">
    <property type="entry name" value="Probable bacterial effector-binding domain"/>
    <property type="match status" value="1"/>
</dbReference>
<feature type="domain" description="GyrI-like small molecule binding" evidence="1">
    <location>
        <begin position="11"/>
        <end position="57"/>
    </location>
</feature>
<evidence type="ECO:0000313" key="2">
    <source>
        <dbReference type="EMBL" id="MBR0650681.1"/>
    </source>
</evidence>
<evidence type="ECO:0000259" key="1">
    <source>
        <dbReference type="Pfam" id="PF06445"/>
    </source>
</evidence>
<dbReference type="RefSeq" id="WP_246522146.1">
    <property type="nucleotide sequence ID" value="NZ_JAAEDI010000013.1"/>
</dbReference>
<dbReference type="Proteomes" id="UP000698752">
    <property type="component" value="Unassembled WGS sequence"/>
</dbReference>
<reference evidence="3" key="1">
    <citation type="journal article" date="2021" name="Syst. Appl. Microbiol.">
        <title>Roseomonas hellenica sp. nov., isolated from roots of wild-growing Alkanna tinctoria.</title>
        <authorList>
            <person name="Rat A."/>
            <person name="Naranjo H.D."/>
            <person name="Lebbe L."/>
            <person name="Cnockaert M."/>
            <person name="Krigas N."/>
            <person name="Grigoriadou K."/>
            <person name="Maloupa E."/>
            <person name="Willems A."/>
        </authorList>
    </citation>
    <scope>NUCLEOTIDE SEQUENCE [LARGE SCALE GENOMIC DNA]</scope>
    <source>
        <strain evidence="3">LMG 31159</strain>
    </source>
</reference>
<evidence type="ECO:0000313" key="3">
    <source>
        <dbReference type="Proteomes" id="UP000698752"/>
    </source>
</evidence>
<keyword evidence="3" id="KW-1185">Reference proteome</keyword>
<dbReference type="EMBL" id="JAAEDI010000013">
    <property type="protein sequence ID" value="MBR0650681.1"/>
    <property type="molecule type" value="Genomic_DNA"/>
</dbReference>
<dbReference type="InterPro" id="IPR029442">
    <property type="entry name" value="GyrI-like"/>
</dbReference>
<sequence length="57" mass="6543">MSKGNEWGAAAALFLYRDWLPASGEEARDFPIYCQRLSFFPEVPEHEAVAELFLPLR</sequence>
<proteinExistence type="predicted"/>
<gene>
    <name evidence="2" type="ORF">GXW78_13475</name>
</gene>
<dbReference type="InterPro" id="IPR011256">
    <property type="entry name" value="Reg_factor_effector_dom_sf"/>
</dbReference>
<organism evidence="2 3">
    <name type="scientific">Neoroseomonas terrae</name>
    <dbReference type="NCBI Taxonomy" id="424799"/>
    <lineage>
        <taxon>Bacteria</taxon>
        <taxon>Pseudomonadati</taxon>
        <taxon>Pseudomonadota</taxon>
        <taxon>Alphaproteobacteria</taxon>
        <taxon>Acetobacterales</taxon>
        <taxon>Acetobacteraceae</taxon>
        <taxon>Neoroseomonas</taxon>
    </lineage>
</organism>
<protein>
    <recommendedName>
        <fullName evidence="1">GyrI-like small molecule binding domain-containing protein</fullName>
    </recommendedName>
</protein>
<comment type="caution">
    <text evidence="2">The sequence shown here is derived from an EMBL/GenBank/DDBJ whole genome shotgun (WGS) entry which is preliminary data.</text>
</comment>
<accession>A0ABS5EI20</accession>
<name>A0ABS5EI20_9PROT</name>
<dbReference type="Pfam" id="PF06445">
    <property type="entry name" value="GyrI-like"/>
    <property type="match status" value="1"/>
</dbReference>